<keyword evidence="2" id="KW-0645">Protease</keyword>
<feature type="domain" description="NlpC/P60" evidence="5">
    <location>
        <begin position="122"/>
        <end position="250"/>
    </location>
</feature>
<evidence type="ECO:0000256" key="4">
    <source>
        <dbReference type="ARBA" id="ARBA00022807"/>
    </source>
</evidence>
<evidence type="ECO:0000256" key="2">
    <source>
        <dbReference type="ARBA" id="ARBA00022670"/>
    </source>
</evidence>
<name>A0ABX1GPY9_9FLAO</name>
<comment type="similarity">
    <text evidence="1">Belongs to the peptidase C40 family.</text>
</comment>
<dbReference type="Gene3D" id="3.90.1720.10">
    <property type="entry name" value="endopeptidase domain like (from Nostoc punctiforme)"/>
    <property type="match status" value="1"/>
</dbReference>
<dbReference type="PANTHER" id="PTHR47053:SF1">
    <property type="entry name" value="MUREIN DD-ENDOPEPTIDASE MEPH-RELATED"/>
    <property type="match status" value="1"/>
</dbReference>
<keyword evidence="7" id="KW-1185">Reference proteome</keyword>
<proteinExistence type="inferred from homology"/>
<dbReference type="EMBL" id="JAAWWL010000002">
    <property type="protein sequence ID" value="NKI31967.1"/>
    <property type="molecule type" value="Genomic_DNA"/>
</dbReference>
<dbReference type="Gene3D" id="2.30.30.40">
    <property type="entry name" value="SH3 Domains"/>
    <property type="match status" value="1"/>
</dbReference>
<evidence type="ECO:0000256" key="1">
    <source>
        <dbReference type="ARBA" id="ARBA00007074"/>
    </source>
</evidence>
<keyword evidence="3" id="KW-0378">Hydrolase</keyword>
<evidence type="ECO:0000313" key="6">
    <source>
        <dbReference type="EMBL" id="NKI31967.1"/>
    </source>
</evidence>
<dbReference type="PANTHER" id="PTHR47053">
    <property type="entry name" value="MUREIN DD-ENDOPEPTIDASE MEPH-RELATED"/>
    <property type="match status" value="1"/>
</dbReference>
<evidence type="ECO:0000259" key="5">
    <source>
        <dbReference type="PROSITE" id="PS51935"/>
    </source>
</evidence>
<accession>A0ABX1GPY9</accession>
<gene>
    <name evidence="6" type="ORF">HCU67_08405</name>
</gene>
<dbReference type="Pfam" id="PF00877">
    <property type="entry name" value="NLPC_P60"/>
    <property type="match status" value="1"/>
</dbReference>
<dbReference type="InterPro" id="IPR051202">
    <property type="entry name" value="Peptidase_C40"/>
</dbReference>
<evidence type="ECO:0000256" key="3">
    <source>
        <dbReference type="ARBA" id="ARBA00022801"/>
    </source>
</evidence>
<sequence>MSHGVCLLGSVALRQAADDNAPMQSQLLYGELFKFKERRKFWSRIQTNYDNFEGWVRNNQVNPLLEGELDKIDFKKTDYNRDLVSFVSEGKNGLIAVPLGAEINNCEIFQHTFEGTSKIEVENQKADFIETAFLYLNSPYLLGGKTPFGIDNSGFTQMVYKINGQKLFRTVEEQSNQGEVMSFIEECEPGDLAFFDDREGNINHVGIVLKDNYIIHAHGKVRIDRIDHTGIFNTEEKKYSHQLRVLKRIL</sequence>
<evidence type="ECO:0000313" key="7">
    <source>
        <dbReference type="Proteomes" id="UP000718451"/>
    </source>
</evidence>
<dbReference type="InterPro" id="IPR041382">
    <property type="entry name" value="SH3_16"/>
</dbReference>
<dbReference type="Pfam" id="PF18348">
    <property type="entry name" value="SH3_16"/>
    <property type="match status" value="1"/>
</dbReference>
<comment type="caution">
    <text evidence="6">The sequence shown here is derived from an EMBL/GenBank/DDBJ whole genome shotgun (WGS) entry which is preliminary data.</text>
</comment>
<protein>
    <submittedName>
        <fullName evidence="6">C40 family peptidase</fullName>
    </submittedName>
</protein>
<dbReference type="InterPro" id="IPR038765">
    <property type="entry name" value="Papain-like_cys_pep_sf"/>
</dbReference>
<dbReference type="SUPFAM" id="SSF54001">
    <property type="entry name" value="Cysteine proteinases"/>
    <property type="match status" value="1"/>
</dbReference>
<organism evidence="6 7">
    <name type="scientific">Croceivirga thetidis</name>
    <dbReference type="NCBI Taxonomy" id="2721623"/>
    <lineage>
        <taxon>Bacteria</taxon>
        <taxon>Pseudomonadati</taxon>
        <taxon>Bacteroidota</taxon>
        <taxon>Flavobacteriia</taxon>
        <taxon>Flavobacteriales</taxon>
        <taxon>Flavobacteriaceae</taxon>
        <taxon>Croceivirga</taxon>
    </lineage>
</organism>
<dbReference type="Proteomes" id="UP000718451">
    <property type="component" value="Unassembled WGS sequence"/>
</dbReference>
<dbReference type="InterPro" id="IPR000064">
    <property type="entry name" value="NLP_P60_dom"/>
</dbReference>
<dbReference type="PROSITE" id="PS51935">
    <property type="entry name" value="NLPC_P60"/>
    <property type="match status" value="1"/>
</dbReference>
<dbReference type="RefSeq" id="WP_168552199.1">
    <property type="nucleotide sequence ID" value="NZ_JAAWWL010000002.1"/>
</dbReference>
<reference evidence="6 7" key="1">
    <citation type="submission" date="2020-04" db="EMBL/GenBank/DDBJ databases">
        <authorList>
            <person name="Yoon J."/>
        </authorList>
    </citation>
    <scope>NUCLEOTIDE SEQUENCE [LARGE SCALE GENOMIC DNA]</scope>
    <source>
        <strain evidence="6 7">DJ-13</strain>
    </source>
</reference>
<keyword evidence="4" id="KW-0788">Thiol protease</keyword>